<dbReference type="SMART" id="SM00387">
    <property type="entry name" value="HATPase_c"/>
    <property type="match status" value="1"/>
</dbReference>
<dbReference type="Pfam" id="PF08448">
    <property type="entry name" value="PAS_4"/>
    <property type="match status" value="1"/>
</dbReference>
<feature type="domain" description="PAC" evidence="7">
    <location>
        <begin position="206"/>
        <end position="257"/>
    </location>
</feature>
<sequence>MIMNTPIVSNQFLIKQLPKATAFINKEFKVVLASDKWAEDFGFQGKDYIGKSIYELFGSTSKKWSNNLLACFDGKFPESEIEVYPDNSSKERWFEWTNIPWYDEQENIIGAIVQTEDVTDRVKNELRVEKLEFLQKETGEHGKIGNWEYQKSKDKFTCCEMIRRIFEVDDDFEINIDNSVNFYKTGYSRNTISMAIYSANQKKTPWNEKLQIVTAKGNEKWVNVSGKPLYKNGEYVGLIGIVQDITDFVQKEQKTKDNEHLLKTLINNLPLQIYIKDTQSKKLLANKSELQFLGIENECDIIGKDDFDLYDRATAQKFREEDIEVMISQIPMLNKELTRTNPDGSVITFLTSKIPLIGENGEVTGLVGISMDISEQKQKQKELKSLISVTSSQNKKLINFAHIVSHNLRSHSANFAMLLDFLGNEEDENERTKIMEMLMDSSKHLMETLHNLNDIVAINTESNIIKKEVNFNKKLNAVLKQVNNQLNKAKATVISEVSDDVYINVVPDYLKNILTNIITNALKYKKPDVDPIIKLSVNYVQNYTVISIEDNGLGLDLKKYGTKLFGMYKTFHGNSDAKGLGLYITKNQIEAMHGKISATSQVGVGSTFNLYFNDKN</sequence>
<feature type="domain" description="PAC" evidence="7">
    <location>
        <begin position="333"/>
        <end position="385"/>
    </location>
</feature>
<dbReference type="PRINTS" id="PR00344">
    <property type="entry name" value="BCTRLSENSOR"/>
</dbReference>
<dbReference type="InterPro" id="IPR004358">
    <property type="entry name" value="Sig_transdc_His_kin-like_C"/>
</dbReference>
<dbReference type="Gene3D" id="3.30.450.20">
    <property type="entry name" value="PAS domain"/>
    <property type="match status" value="3"/>
</dbReference>
<dbReference type="CDD" id="cd00130">
    <property type="entry name" value="PAS"/>
    <property type="match status" value="2"/>
</dbReference>
<dbReference type="InterPro" id="IPR052162">
    <property type="entry name" value="Sensor_kinase/Photoreceptor"/>
</dbReference>
<dbReference type="InterPro" id="IPR036890">
    <property type="entry name" value="HATPase_C_sf"/>
</dbReference>
<dbReference type="OrthoDB" id="5522855at2"/>
<dbReference type="InterPro" id="IPR000700">
    <property type="entry name" value="PAS-assoc_C"/>
</dbReference>
<dbReference type="PROSITE" id="PS50109">
    <property type="entry name" value="HIS_KIN"/>
    <property type="match status" value="1"/>
</dbReference>
<evidence type="ECO:0000313" key="9">
    <source>
        <dbReference type="Proteomes" id="UP000184406"/>
    </source>
</evidence>
<dbReference type="SUPFAM" id="SSF55785">
    <property type="entry name" value="PYP-like sensor domain (PAS domain)"/>
    <property type="match status" value="3"/>
</dbReference>
<organism evidence="8 9">
    <name type="scientific">Arenibacter palladensis</name>
    <dbReference type="NCBI Taxonomy" id="237373"/>
    <lineage>
        <taxon>Bacteria</taxon>
        <taxon>Pseudomonadati</taxon>
        <taxon>Bacteroidota</taxon>
        <taxon>Flavobacteriia</taxon>
        <taxon>Flavobacteriales</taxon>
        <taxon>Flavobacteriaceae</taxon>
        <taxon>Arenibacter</taxon>
    </lineage>
</organism>
<evidence type="ECO:0000256" key="4">
    <source>
        <dbReference type="ARBA" id="ARBA00022679"/>
    </source>
</evidence>
<accession>A0A1M5DEN7</accession>
<dbReference type="Pfam" id="PF13426">
    <property type="entry name" value="PAS_9"/>
    <property type="match status" value="2"/>
</dbReference>
<dbReference type="InterPro" id="IPR003594">
    <property type="entry name" value="HATPase_dom"/>
</dbReference>
<dbReference type="Pfam" id="PF02518">
    <property type="entry name" value="HATPase_c"/>
    <property type="match status" value="1"/>
</dbReference>
<keyword evidence="4" id="KW-0808">Transferase</keyword>
<dbReference type="PANTHER" id="PTHR43304">
    <property type="entry name" value="PHYTOCHROME-LIKE PROTEIN CPH1"/>
    <property type="match status" value="1"/>
</dbReference>
<evidence type="ECO:0000259" key="6">
    <source>
        <dbReference type="PROSITE" id="PS50109"/>
    </source>
</evidence>
<name>A0A1M5DEN7_9FLAO</name>
<dbReference type="InterPro" id="IPR001610">
    <property type="entry name" value="PAC"/>
</dbReference>
<dbReference type="Gene3D" id="3.30.565.10">
    <property type="entry name" value="Histidine kinase-like ATPase, C-terminal domain"/>
    <property type="match status" value="1"/>
</dbReference>
<evidence type="ECO:0000256" key="5">
    <source>
        <dbReference type="ARBA" id="ARBA00022777"/>
    </source>
</evidence>
<feature type="domain" description="Histidine kinase" evidence="6">
    <location>
        <begin position="403"/>
        <end position="616"/>
    </location>
</feature>
<protein>
    <recommendedName>
        <fullName evidence="2">histidine kinase</fullName>
        <ecNumber evidence="2">2.7.13.3</ecNumber>
    </recommendedName>
</protein>
<dbReference type="PANTHER" id="PTHR43304:SF1">
    <property type="entry name" value="PAC DOMAIN-CONTAINING PROTEIN"/>
    <property type="match status" value="1"/>
</dbReference>
<evidence type="ECO:0000259" key="7">
    <source>
        <dbReference type="PROSITE" id="PS50113"/>
    </source>
</evidence>
<dbReference type="RefSeq" id="WP_084532628.1">
    <property type="nucleotide sequence ID" value="NZ_FQUX01000006.1"/>
</dbReference>
<dbReference type="InterPro" id="IPR013656">
    <property type="entry name" value="PAS_4"/>
</dbReference>
<dbReference type="SUPFAM" id="SSF55874">
    <property type="entry name" value="ATPase domain of HSP90 chaperone/DNA topoisomerase II/histidine kinase"/>
    <property type="match status" value="1"/>
</dbReference>
<dbReference type="EC" id="2.7.13.3" evidence="2"/>
<dbReference type="AlphaFoldDB" id="A0A1M5DEN7"/>
<keyword evidence="3" id="KW-0597">Phosphoprotein</keyword>
<evidence type="ECO:0000313" key="8">
    <source>
        <dbReference type="EMBL" id="SHF65437.1"/>
    </source>
</evidence>
<dbReference type="SMART" id="SM00086">
    <property type="entry name" value="PAC"/>
    <property type="match status" value="3"/>
</dbReference>
<dbReference type="EMBL" id="FQUX01000006">
    <property type="protein sequence ID" value="SHF65437.1"/>
    <property type="molecule type" value="Genomic_DNA"/>
</dbReference>
<reference evidence="9" key="1">
    <citation type="submission" date="2016-11" db="EMBL/GenBank/DDBJ databases">
        <authorList>
            <person name="Varghese N."/>
            <person name="Submissions S."/>
        </authorList>
    </citation>
    <scope>NUCLEOTIDE SEQUENCE [LARGE SCALE GENOMIC DNA]</scope>
    <source>
        <strain evidence="9">DSM 17539</strain>
    </source>
</reference>
<dbReference type="NCBIfam" id="TIGR00229">
    <property type="entry name" value="sensory_box"/>
    <property type="match status" value="3"/>
</dbReference>
<keyword evidence="5" id="KW-0418">Kinase</keyword>
<dbReference type="InterPro" id="IPR005467">
    <property type="entry name" value="His_kinase_dom"/>
</dbReference>
<evidence type="ECO:0000256" key="1">
    <source>
        <dbReference type="ARBA" id="ARBA00000085"/>
    </source>
</evidence>
<dbReference type="InterPro" id="IPR000014">
    <property type="entry name" value="PAS"/>
</dbReference>
<evidence type="ECO:0000256" key="3">
    <source>
        <dbReference type="ARBA" id="ARBA00022553"/>
    </source>
</evidence>
<dbReference type="InterPro" id="IPR035965">
    <property type="entry name" value="PAS-like_dom_sf"/>
</dbReference>
<comment type="catalytic activity">
    <reaction evidence="1">
        <text>ATP + protein L-histidine = ADP + protein N-phospho-L-histidine.</text>
        <dbReference type="EC" id="2.7.13.3"/>
    </reaction>
</comment>
<dbReference type="PROSITE" id="PS50113">
    <property type="entry name" value="PAC"/>
    <property type="match status" value="3"/>
</dbReference>
<evidence type="ECO:0000256" key="2">
    <source>
        <dbReference type="ARBA" id="ARBA00012438"/>
    </source>
</evidence>
<dbReference type="Proteomes" id="UP000184406">
    <property type="component" value="Unassembled WGS sequence"/>
</dbReference>
<proteinExistence type="predicted"/>
<dbReference type="GO" id="GO:0004673">
    <property type="term" value="F:protein histidine kinase activity"/>
    <property type="evidence" value="ECO:0007669"/>
    <property type="project" value="UniProtKB-EC"/>
</dbReference>
<gene>
    <name evidence="8" type="ORF">SAMN03080594_10657</name>
</gene>
<feature type="domain" description="PAC" evidence="7">
    <location>
        <begin position="77"/>
        <end position="130"/>
    </location>
</feature>
<keyword evidence="9" id="KW-1185">Reference proteome</keyword>